<protein>
    <submittedName>
        <fullName evidence="2">DNA-binding protein</fullName>
    </submittedName>
</protein>
<evidence type="ECO:0000313" key="2">
    <source>
        <dbReference type="EMBL" id="RQD82689.1"/>
    </source>
</evidence>
<dbReference type="SUPFAM" id="SSF88723">
    <property type="entry name" value="PIN domain-like"/>
    <property type="match status" value="1"/>
</dbReference>
<dbReference type="AlphaFoldDB" id="A0A3R7XGQ5"/>
<keyword evidence="2" id="KW-0238">DNA-binding</keyword>
<dbReference type="SMART" id="SM00670">
    <property type="entry name" value="PINc"/>
    <property type="match status" value="1"/>
</dbReference>
<dbReference type="InterPro" id="IPR041120">
    <property type="entry name" value="PIN_9"/>
</dbReference>
<evidence type="ECO:0000259" key="1">
    <source>
        <dbReference type="SMART" id="SM00670"/>
    </source>
</evidence>
<dbReference type="Gene3D" id="3.40.50.1010">
    <property type="entry name" value="5'-nuclease"/>
    <property type="match status" value="1"/>
</dbReference>
<dbReference type="Proteomes" id="UP000284763">
    <property type="component" value="Unassembled WGS sequence"/>
</dbReference>
<feature type="domain" description="PIN" evidence="1">
    <location>
        <begin position="1"/>
        <end position="100"/>
    </location>
</feature>
<dbReference type="Pfam" id="PF18477">
    <property type="entry name" value="PIN_9"/>
    <property type="match status" value="1"/>
</dbReference>
<dbReference type="RefSeq" id="WP_259133038.1">
    <property type="nucleotide sequence ID" value="NZ_JANUCS010000001.1"/>
</dbReference>
<evidence type="ECO:0000313" key="3">
    <source>
        <dbReference type="Proteomes" id="UP000284763"/>
    </source>
</evidence>
<dbReference type="InterPro" id="IPR029060">
    <property type="entry name" value="PIN-like_dom_sf"/>
</dbReference>
<gene>
    <name evidence="2" type="ORF">D5R95_06885</name>
</gene>
<accession>A0A3R7XGQ5</accession>
<dbReference type="CDD" id="cd09879">
    <property type="entry name" value="PIN_VapC_AF0591-like"/>
    <property type="match status" value="1"/>
</dbReference>
<name>A0A3R7XGQ5_9EURY</name>
<dbReference type="GO" id="GO:0003677">
    <property type="term" value="F:DNA binding"/>
    <property type="evidence" value="ECO:0007669"/>
    <property type="project" value="UniProtKB-KW"/>
</dbReference>
<proteinExistence type="predicted"/>
<reference evidence="2 3" key="1">
    <citation type="submission" date="2018-08" db="EMBL/GenBank/DDBJ databases">
        <title>The metabolism and importance of syntrophic acetate oxidation coupled to methane or sulfide production in haloalkaline environments.</title>
        <authorList>
            <person name="Timmers P.H.A."/>
            <person name="Vavourakis C.D."/>
            <person name="Sorokin D.Y."/>
            <person name="Sinninghe Damste J.S."/>
            <person name="Muyzer G."/>
            <person name="Stams A.J.M."/>
            <person name="Plugge C.M."/>
        </authorList>
    </citation>
    <scope>NUCLEOTIDE SEQUENCE [LARGE SCALE GENOMIC DNA]</scope>
    <source>
        <strain evidence="2">MSAO_Arc3</strain>
    </source>
</reference>
<dbReference type="EMBL" id="QZAB01000431">
    <property type="protein sequence ID" value="RQD82689.1"/>
    <property type="molecule type" value="Genomic_DNA"/>
</dbReference>
<sequence>MKVIIDTNGLMVPFQFNVDIFDELERLGYNEFIVPQAVIDELNSLKRKSKGKDKIASKVALSLVERCNVINIKGNADKIIESLCKDIEADVFTNDIELKEKLIKNGIKVVYLRQRNCLATT</sequence>
<organism evidence="2 3">
    <name type="scientific">Methanosalsum natronophilum</name>
    <dbReference type="NCBI Taxonomy" id="768733"/>
    <lineage>
        <taxon>Archaea</taxon>
        <taxon>Methanobacteriati</taxon>
        <taxon>Methanobacteriota</taxon>
        <taxon>Stenosarchaea group</taxon>
        <taxon>Methanomicrobia</taxon>
        <taxon>Methanosarcinales</taxon>
        <taxon>Methanosarcinaceae</taxon>
        <taxon>Methanosalsum</taxon>
    </lineage>
</organism>
<dbReference type="InterPro" id="IPR002716">
    <property type="entry name" value="PIN_dom"/>
</dbReference>
<comment type="caution">
    <text evidence="2">The sequence shown here is derived from an EMBL/GenBank/DDBJ whole genome shotgun (WGS) entry which is preliminary data.</text>
</comment>